<proteinExistence type="predicted"/>
<dbReference type="AlphaFoldDB" id="A0A0F9EMD4"/>
<gene>
    <name evidence="1" type="ORF">LCGC14_2409350</name>
</gene>
<organism evidence="1">
    <name type="scientific">marine sediment metagenome</name>
    <dbReference type="NCBI Taxonomy" id="412755"/>
    <lineage>
        <taxon>unclassified sequences</taxon>
        <taxon>metagenomes</taxon>
        <taxon>ecological metagenomes</taxon>
    </lineage>
</organism>
<feature type="non-terminal residue" evidence="1">
    <location>
        <position position="1"/>
    </location>
</feature>
<sequence>DVSFCYMGRSIFNHSTTVWTNIPNIKTVVAVEMPPNIKLLKLLESEYTITFTFPDLSTVLFEMKIDVGQLQTSHYRAIGAEDWLPLPKDKIFFSEEMSGYIGNQTVTIGYSNILQEPYYGNLPVIPNIITEAEYDPAVPADGYSIGTAYYEPAIQDIDCFINVCNEIESNELFAGNSGVQTQLYGSTGESLNVGASIWLDEAATQPAPSGTYLWATFTEHLDTIPPQSFGTSTAAVTDFINGGAVVVYNGSSQGSNVNNLMTYFTGLVVAQNVEYQFAASGFEAFIGSDKVFDINTNILSRVSFDFDGFQFAITMTNVSVSHIYPGGTGVLIWANSDSLVADVYTINQYIYVDGNGEIGTVYTNVQGSEGAGCWLNSTCR</sequence>
<comment type="caution">
    <text evidence="1">The sequence shown here is derived from an EMBL/GenBank/DDBJ whole genome shotgun (WGS) entry which is preliminary data.</text>
</comment>
<name>A0A0F9EMD4_9ZZZZ</name>
<dbReference type="EMBL" id="LAZR01036368">
    <property type="protein sequence ID" value="KKL25033.1"/>
    <property type="molecule type" value="Genomic_DNA"/>
</dbReference>
<evidence type="ECO:0000313" key="1">
    <source>
        <dbReference type="EMBL" id="KKL25033.1"/>
    </source>
</evidence>
<protein>
    <submittedName>
        <fullName evidence="1">Uncharacterized protein</fullName>
    </submittedName>
</protein>
<reference evidence="1" key="1">
    <citation type="journal article" date="2015" name="Nature">
        <title>Complex archaea that bridge the gap between prokaryotes and eukaryotes.</title>
        <authorList>
            <person name="Spang A."/>
            <person name="Saw J.H."/>
            <person name="Jorgensen S.L."/>
            <person name="Zaremba-Niedzwiedzka K."/>
            <person name="Martijn J."/>
            <person name="Lind A.E."/>
            <person name="van Eijk R."/>
            <person name="Schleper C."/>
            <person name="Guy L."/>
            <person name="Ettema T.J."/>
        </authorList>
    </citation>
    <scope>NUCLEOTIDE SEQUENCE</scope>
</reference>
<accession>A0A0F9EMD4</accession>